<sequence>MEKLNVGINYGASAVTVIAGLTINEWVALGGLLIGLATLATNLWYKREALKLQKRERHDDTD</sequence>
<proteinExistence type="predicted"/>
<keyword evidence="1" id="KW-0812">Transmembrane</keyword>
<evidence type="ECO:0000313" key="3">
    <source>
        <dbReference type="Proteomes" id="UP001056255"/>
    </source>
</evidence>
<dbReference type="Pfam" id="PF16080">
    <property type="entry name" value="Phage_holin_2_3"/>
    <property type="match status" value="1"/>
</dbReference>
<name>A0ABY4WNF5_9GAMM</name>
<keyword evidence="1" id="KW-0472">Membrane</keyword>
<keyword evidence="1" id="KW-1133">Transmembrane helix</keyword>
<dbReference type="EMBL" id="CP082275">
    <property type="protein sequence ID" value="USH01097.1"/>
    <property type="molecule type" value="Genomic_DNA"/>
</dbReference>
<dbReference type="RefSeq" id="WP_251875146.1">
    <property type="nucleotide sequence ID" value="NZ_CP082275.1"/>
</dbReference>
<dbReference type="Proteomes" id="UP001056255">
    <property type="component" value="Chromosome I"/>
</dbReference>
<accession>A0ABY4WNF5</accession>
<keyword evidence="3" id="KW-1185">Reference proteome</keyword>
<organism evidence="2 3">
    <name type="scientific">Grimontia kaedaensis</name>
    <dbReference type="NCBI Taxonomy" id="2872157"/>
    <lineage>
        <taxon>Bacteria</taxon>
        <taxon>Pseudomonadati</taxon>
        <taxon>Pseudomonadota</taxon>
        <taxon>Gammaproteobacteria</taxon>
        <taxon>Vibrionales</taxon>
        <taxon>Vibrionaceae</taxon>
        <taxon>Grimontia</taxon>
    </lineage>
</organism>
<dbReference type="InterPro" id="IPR032118">
    <property type="entry name" value="Phage_holin_HP1"/>
</dbReference>
<evidence type="ECO:0000256" key="1">
    <source>
        <dbReference type="SAM" id="Phobius"/>
    </source>
</evidence>
<feature type="transmembrane region" description="Helical" evidence="1">
    <location>
        <begin position="26"/>
        <end position="45"/>
    </location>
</feature>
<reference evidence="2" key="1">
    <citation type="submission" date="2021-08" db="EMBL/GenBank/DDBJ databases">
        <authorList>
            <person name="Sakaguchi M."/>
            <person name="Kikuchi T."/>
            <person name="Urbanczyk H."/>
        </authorList>
    </citation>
    <scope>NUCLEOTIDE SEQUENCE</scope>
    <source>
        <strain evidence="2">020920N</strain>
    </source>
</reference>
<gene>
    <name evidence="2" type="ORF">K6Q96_09095</name>
</gene>
<protein>
    <submittedName>
        <fullName evidence="2">Phage holin family protein</fullName>
    </submittedName>
</protein>
<evidence type="ECO:0000313" key="2">
    <source>
        <dbReference type="EMBL" id="USH01097.1"/>
    </source>
</evidence>